<dbReference type="AlphaFoldDB" id="E3CWE4"/>
<evidence type="ECO:0000256" key="2">
    <source>
        <dbReference type="ARBA" id="ARBA00023125"/>
    </source>
</evidence>
<dbReference type="PRINTS" id="PR00035">
    <property type="entry name" value="HTHGNTR"/>
</dbReference>
<dbReference type="Gene3D" id="1.20.120.530">
    <property type="entry name" value="GntR ligand-binding domain-like"/>
    <property type="match status" value="1"/>
</dbReference>
<dbReference type="Pfam" id="PF00392">
    <property type="entry name" value="GntR"/>
    <property type="match status" value="1"/>
</dbReference>
<dbReference type="SUPFAM" id="SSF46785">
    <property type="entry name" value="Winged helix' DNA-binding domain"/>
    <property type="match status" value="1"/>
</dbReference>
<gene>
    <name evidence="5" type="ORF">Apau_1885</name>
</gene>
<dbReference type="GO" id="GO:0003677">
    <property type="term" value="F:DNA binding"/>
    <property type="evidence" value="ECO:0007669"/>
    <property type="project" value="UniProtKB-KW"/>
</dbReference>
<dbReference type="PANTHER" id="PTHR43537:SF5">
    <property type="entry name" value="UXU OPERON TRANSCRIPTIONAL REGULATOR"/>
    <property type="match status" value="1"/>
</dbReference>
<dbReference type="SMART" id="SM00345">
    <property type="entry name" value="HTH_GNTR"/>
    <property type="match status" value="1"/>
</dbReference>
<evidence type="ECO:0000259" key="4">
    <source>
        <dbReference type="PROSITE" id="PS50949"/>
    </source>
</evidence>
<dbReference type="EMBL" id="CM001022">
    <property type="protein sequence ID" value="EFQ24299.1"/>
    <property type="molecule type" value="Genomic_DNA"/>
</dbReference>
<evidence type="ECO:0000256" key="3">
    <source>
        <dbReference type="ARBA" id="ARBA00023163"/>
    </source>
</evidence>
<evidence type="ECO:0000313" key="5">
    <source>
        <dbReference type="EMBL" id="EFQ24299.1"/>
    </source>
</evidence>
<dbReference type="Proteomes" id="UP000005096">
    <property type="component" value="Chromosome"/>
</dbReference>
<dbReference type="RefSeq" id="WP_006301532.1">
    <property type="nucleotide sequence ID" value="NZ_CM001022.1"/>
</dbReference>
<dbReference type="GO" id="GO:0003700">
    <property type="term" value="F:DNA-binding transcription factor activity"/>
    <property type="evidence" value="ECO:0007669"/>
    <property type="project" value="InterPro"/>
</dbReference>
<dbReference type="HOGENOM" id="CLU_017584_9_3_0"/>
<evidence type="ECO:0000313" key="6">
    <source>
        <dbReference type="Proteomes" id="UP000005096"/>
    </source>
</evidence>
<keyword evidence="1" id="KW-0805">Transcription regulation</keyword>
<dbReference type="InterPro" id="IPR036390">
    <property type="entry name" value="WH_DNA-bd_sf"/>
</dbReference>
<feature type="domain" description="HTH gntR-type" evidence="4">
    <location>
        <begin position="9"/>
        <end position="77"/>
    </location>
</feature>
<accession>E3CWE4</accession>
<dbReference type="PROSITE" id="PS50949">
    <property type="entry name" value="HTH_GNTR"/>
    <property type="match status" value="1"/>
</dbReference>
<dbReference type="Pfam" id="PF07729">
    <property type="entry name" value="FCD"/>
    <property type="match status" value="1"/>
</dbReference>
<dbReference type="STRING" id="584708.Apau_1885"/>
<name>E3CWE4_9BACT</name>
<dbReference type="InterPro" id="IPR008920">
    <property type="entry name" value="TF_FadR/GntR_C"/>
</dbReference>
<dbReference type="OrthoDB" id="9799482at2"/>
<proteinExistence type="predicted"/>
<reference evidence="5 6" key="1">
    <citation type="journal article" date="2010" name="Stand. Genomic Sci.">
        <title>Non-contiguous finished genome sequence of Aminomonas paucivorans type strain (GLU-3).</title>
        <authorList>
            <person name="Pitluck S."/>
            <person name="Yasawong M."/>
            <person name="Held B."/>
            <person name="Lapidus A."/>
            <person name="Nolan M."/>
            <person name="Copeland A."/>
            <person name="Lucas S."/>
            <person name="Del Rio T.G."/>
            <person name="Tice H."/>
            <person name="Cheng J.F."/>
            <person name="Chertkov O."/>
            <person name="Goodwin L."/>
            <person name="Tapia R."/>
            <person name="Han C."/>
            <person name="Liolios K."/>
            <person name="Ivanova N."/>
            <person name="Mavromatis K."/>
            <person name="Ovchinnikova G."/>
            <person name="Pati A."/>
            <person name="Chen A."/>
            <person name="Palaniappan K."/>
            <person name="Land M."/>
            <person name="Hauser L."/>
            <person name="Chang Y.J."/>
            <person name="Jeffries C.D."/>
            <person name="Pukall R."/>
            <person name="Spring S."/>
            <person name="Rohde M."/>
            <person name="Sikorski J."/>
            <person name="Goker M."/>
            <person name="Woyke T."/>
            <person name="Bristow J."/>
            <person name="Eisen J.A."/>
            <person name="Markowitz V."/>
            <person name="Hugenholtz P."/>
            <person name="Kyrpides N.C."/>
            <person name="Klenk H.P."/>
        </authorList>
    </citation>
    <scope>NUCLEOTIDE SEQUENCE [LARGE SCALE GENOMIC DNA]</scope>
    <source>
        <strain evidence="5 6">DSM 12260</strain>
    </source>
</reference>
<protein>
    <submittedName>
        <fullName evidence="5">Transcriptional regulator, GntR family</fullName>
    </submittedName>
</protein>
<sequence>MENQRLRQTRIYEKVVEELKGDIARGALRPGDPLPPERKLMDEMGVSRSSLREAFRVLELLGLIESIPGKGRFVRRPRSAAGEGRKMPLEDEAILELMEARRLLDPSIAREAARRALPADLTRLRRIISVTQTNLDDLDHRAQSDFDFHLAMAEATHNFVFVNIMRMNFNLILATHDRIYRLLTDKEAFLHEHMALYEAILDHDGSRAAELSASHIERIYKTLQEVMALEKPV</sequence>
<organism evidence="5 6">
    <name type="scientific">Aminomonas paucivorans DSM 12260</name>
    <dbReference type="NCBI Taxonomy" id="584708"/>
    <lineage>
        <taxon>Bacteria</taxon>
        <taxon>Thermotogati</taxon>
        <taxon>Synergistota</taxon>
        <taxon>Synergistia</taxon>
        <taxon>Synergistales</taxon>
        <taxon>Synergistaceae</taxon>
        <taxon>Aminomonas</taxon>
    </lineage>
</organism>
<dbReference type="SMART" id="SM00895">
    <property type="entry name" value="FCD"/>
    <property type="match status" value="1"/>
</dbReference>
<dbReference type="eggNOG" id="COG2186">
    <property type="taxonomic scope" value="Bacteria"/>
</dbReference>
<dbReference type="Gene3D" id="1.10.10.10">
    <property type="entry name" value="Winged helix-like DNA-binding domain superfamily/Winged helix DNA-binding domain"/>
    <property type="match status" value="1"/>
</dbReference>
<dbReference type="CDD" id="cd07377">
    <property type="entry name" value="WHTH_GntR"/>
    <property type="match status" value="1"/>
</dbReference>
<keyword evidence="6" id="KW-1185">Reference proteome</keyword>
<keyword evidence="3" id="KW-0804">Transcription</keyword>
<dbReference type="InterPro" id="IPR011711">
    <property type="entry name" value="GntR_C"/>
</dbReference>
<dbReference type="InterPro" id="IPR000524">
    <property type="entry name" value="Tscrpt_reg_HTH_GntR"/>
</dbReference>
<dbReference type="PANTHER" id="PTHR43537">
    <property type="entry name" value="TRANSCRIPTIONAL REGULATOR, GNTR FAMILY"/>
    <property type="match status" value="1"/>
</dbReference>
<dbReference type="SUPFAM" id="SSF48008">
    <property type="entry name" value="GntR ligand-binding domain-like"/>
    <property type="match status" value="1"/>
</dbReference>
<dbReference type="PaxDb" id="584708-Apau_1885"/>
<keyword evidence="2" id="KW-0238">DNA-binding</keyword>
<dbReference type="InterPro" id="IPR036388">
    <property type="entry name" value="WH-like_DNA-bd_sf"/>
</dbReference>
<evidence type="ECO:0000256" key="1">
    <source>
        <dbReference type="ARBA" id="ARBA00023015"/>
    </source>
</evidence>